<evidence type="ECO:0000259" key="5">
    <source>
        <dbReference type="Pfam" id="PF00535"/>
    </source>
</evidence>
<evidence type="ECO:0000313" key="7">
    <source>
        <dbReference type="Proteomes" id="UP000077857"/>
    </source>
</evidence>
<sequence length="295" mass="33619">MNKLYIVITDFNGFTQTRRCLDALSVSTYKDFTVLVVDHGTTEETRIGLAQNYPDVIRLTGTPELWWAGANNLGIRFAMDKGADLIMLLNNDCYVEPDTLNRVISSIASHREAIIAPVQRDWRTGRFIAVNPKSCFLFGFPTISGKRKPKFCMEAPELLSVKLIIGGRGVVIPVSIIQKVGFFDEKRLPHYGADHDFYIRATKLGVKLGINTSAFVKVDNAKTTIASNPEVLAINEFIFSLISARSHRNVRAINMLFRLHFPMRRLYYVGVMLYYLRYLLVYMAKRFLYLVKNSM</sequence>
<name>A0A177N4V4_9GAMM</name>
<dbReference type="Proteomes" id="UP000077857">
    <property type="component" value="Unassembled WGS sequence"/>
</dbReference>
<evidence type="ECO:0000313" key="6">
    <source>
        <dbReference type="EMBL" id="OAI13057.1"/>
    </source>
</evidence>
<dbReference type="AlphaFoldDB" id="A0A177N4V4"/>
<keyword evidence="4" id="KW-1133">Transmembrane helix</keyword>
<dbReference type="OrthoDB" id="9771846at2"/>
<dbReference type="GO" id="GO:0016757">
    <property type="term" value="F:glycosyltransferase activity"/>
    <property type="evidence" value="ECO:0007669"/>
    <property type="project" value="UniProtKB-KW"/>
</dbReference>
<feature type="domain" description="Glycosyltransferase 2-like" evidence="5">
    <location>
        <begin position="6"/>
        <end position="123"/>
    </location>
</feature>
<dbReference type="RefSeq" id="WP_064041634.1">
    <property type="nucleotide sequence ID" value="NZ_LUUJ01000103.1"/>
</dbReference>
<comment type="caution">
    <text evidence="6">The sequence shown here is derived from an EMBL/GenBank/DDBJ whole genome shotgun (WGS) entry which is preliminary data.</text>
</comment>
<organism evidence="6 7">
    <name type="scientific">Methylomonas koyamae</name>
    <dbReference type="NCBI Taxonomy" id="702114"/>
    <lineage>
        <taxon>Bacteria</taxon>
        <taxon>Pseudomonadati</taxon>
        <taxon>Pseudomonadota</taxon>
        <taxon>Gammaproteobacteria</taxon>
        <taxon>Methylococcales</taxon>
        <taxon>Methylococcaceae</taxon>
        <taxon>Methylomonas</taxon>
    </lineage>
</organism>
<feature type="transmembrane region" description="Helical" evidence="4">
    <location>
        <begin position="266"/>
        <end position="284"/>
    </location>
</feature>
<evidence type="ECO:0000256" key="1">
    <source>
        <dbReference type="ARBA" id="ARBA00006739"/>
    </source>
</evidence>
<keyword evidence="3" id="KW-0808">Transferase</keyword>
<dbReference type="Pfam" id="PF00535">
    <property type="entry name" value="Glycos_transf_2"/>
    <property type="match status" value="1"/>
</dbReference>
<proteinExistence type="inferred from homology"/>
<dbReference type="PANTHER" id="PTHR43179:SF12">
    <property type="entry name" value="GALACTOFURANOSYLTRANSFERASE GLFT2"/>
    <property type="match status" value="1"/>
</dbReference>
<dbReference type="SUPFAM" id="SSF53448">
    <property type="entry name" value="Nucleotide-diphospho-sugar transferases"/>
    <property type="match status" value="1"/>
</dbReference>
<accession>A0A177N4V4</accession>
<gene>
    <name evidence="6" type="ORF">A1507_18045</name>
</gene>
<evidence type="ECO:0000256" key="2">
    <source>
        <dbReference type="ARBA" id="ARBA00022676"/>
    </source>
</evidence>
<dbReference type="EMBL" id="LUUJ01000103">
    <property type="protein sequence ID" value="OAI13057.1"/>
    <property type="molecule type" value="Genomic_DNA"/>
</dbReference>
<reference evidence="6 7" key="1">
    <citation type="submission" date="2016-03" db="EMBL/GenBank/DDBJ databases">
        <authorList>
            <person name="Ploux O."/>
        </authorList>
    </citation>
    <scope>NUCLEOTIDE SEQUENCE [LARGE SCALE GENOMIC DNA]</scope>
    <source>
        <strain evidence="6 7">R-45378</strain>
    </source>
</reference>
<keyword evidence="4" id="KW-0812">Transmembrane</keyword>
<dbReference type="InterPro" id="IPR029044">
    <property type="entry name" value="Nucleotide-diphossugar_trans"/>
</dbReference>
<comment type="similarity">
    <text evidence="1">Belongs to the glycosyltransferase 2 family.</text>
</comment>
<dbReference type="InterPro" id="IPR001173">
    <property type="entry name" value="Glyco_trans_2-like"/>
</dbReference>
<keyword evidence="2" id="KW-0328">Glycosyltransferase</keyword>
<protein>
    <recommendedName>
        <fullName evidence="5">Glycosyltransferase 2-like domain-containing protein</fullName>
    </recommendedName>
</protein>
<dbReference type="PANTHER" id="PTHR43179">
    <property type="entry name" value="RHAMNOSYLTRANSFERASE WBBL"/>
    <property type="match status" value="1"/>
</dbReference>
<evidence type="ECO:0000256" key="3">
    <source>
        <dbReference type="ARBA" id="ARBA00022679"/>
    </source>
</evidence>
<dbReference type="Gene3D" id="3.90.550.10">
    <property type="entry name" value="Spore Coat Polysaccharide Biosynthesis Protein SpsA, Chain A"/>
    <property type="match status" value="1"/>
</dbReference>
<evidence type="ECO:0000256" key="4">
    <source>
        <dbReference type="SAM" id="Phobius"/>
    </source>
</evidence>
<keyword evidence="4" id="KW-0472">Membrane</keyword>